<dbReference type="AlphaFoldDB" id="A0A0E4GC17"/>
<dbReference type="STRING" id="690567.2639"/>
<feature type="active site" description="GMP-histidine intermediate" evidence="18">
    <location>
        <position position="54"/>
    </location>
</feature>
<feature type="binding site" evidence="19">
    <location>
        <position position="66"/>
    </location>
    <ligand>
        <name>GTP</name>
        <dbReference type="ChEBI" id="CHEBI:37565"/>
    </ligand>
</feature>
<evidence type="ECO:0000256" key="2">
    <source>
        <dbReference type="ARBA" id="ARBA00000711"/>
    </source>
</evidence>
<keyword evidence="11 20" id="KW-0808">Transferase</keyword>
<keyword evidence="15 19" id="KW-0342">GTP-binding</keyword>
<proteinExistence type="inferred from homology"/>
<dbReference type="InterPro" id="IPR003203">
    <property type="entry name" value="CobU/CobP"/>
</dbReference>
<dbReference type="CDD" id="cd00544">
    <property type="entry name" value="CobU"/>
    <property type="match status" value="1"/>
</dbReference>
<evidence type="ECO:0000256" key="16">
    <source>
        <dbReference type="ARBA" id="ARBA00029570"/>
    </source>
</evidence>
<evidence type="ECO:0000256" key="5">
    <source>
        <dbReference type="ARBA" id="ARBA00004692"/>
    </source>
</evidence>
<dbReference type="PIRSF" id="PIRSF006135">
    <property type="entry name" value="CobU"/>
    <property type="match status" value="1"/>
</dbReference>
<dbReference type="GO" id="GO:0009236">
    <property type="term" value="P:cobalamin biosynthetic process"/>
    <property type="evidence" value="ECO:0007669"/>
    <property type="project" value="UniProtKB-UniPathway"/>
</dbReference>
<evidence type="ECO:0000256" key="3">
    <source>
        <dbReference type="ARBA" id="ARBA00001522"/>
    </source>
</evidence>
<dbReference type="Pfam" id="PF02283">
    <property type="entry name" value="CobU"/>
    <property type="match status" value="1"/>
</dbReference>
<evidence type="ECO:0000256" key="9">
    <source>
        <dbReference type="ARBA" id="ARBA00012523"/>
    </source>
</evidence>
<dbReference type="Proteomes" id="UP000045545">
    <property type="component" value="Unassembled WGS sequence"/>
</dbReference>
<keyword evidence="10" id="KW-0169">Cobalamin biosynthesis</keyword>
<keyword evidence="12 19" id="KW-0547">Nucleotide-binding</keyword>
<evidence type="ECO:0000256" key="1">
    <source>
        <dbReference type="ARBA" id="ARBA00000312"/>
    </source>
</evidence>
<evidence type="ECO:0000256" key="12">
    <source>
        <dbReference type="ARBA" id="ARBA00022741"/>
    </source>
</evidence>
<dbReference type="GO" id="GO:0005524">
    <property type="term" value="F:ATP binding"/>
    <property type="evidence" value="ECO:0007669"/>
    <property type="project" value="UniProtKB-KW"/>
</dbReference>
<dbReference type="EC" id="2.7.1.156" evidence="8"/>
<organism evidence="20 21">
    <name type="scientific">Syntrophomonas zehnderi OL-4</name>
    <dbReference type="NCBI Taxonomy" id="690567"/>
    <lineage>
        <taxon>Bacteria</taxon>
        <taxon>Bacillati</taxon>
        <taxon>Bacillota</taxon>
        <taxon>Clostridia</taxon>
        <taxon>Eubacteriales</taxon>
        <taxon>Syntrophomonadaceae</taxon>
        <taxon>Syntrophomonas</taxon>
    </lineage>
</organism>
<gene>
    <name evidence="20" type="ORF">2639</name>
</gene>
<evidence type="ECO:0000256" key="14">
    <source>
        <dbReference type="ARBA" id="ARBA00022840"/>
    </source>
</evidence>
<dbReference type="EC" id="2.7.7.62" evidence="9"/>
<evidence type="ECO:0000256" key="18">
    <source>
        <dbReference type="PIRSR" id="PIRSR006135-1"/>
    </source>
</evidence>
<protein>
    <recommendedName>
        <fullName evidence="16">Adenosylcobinamide kinase</fullName>
        <ecNumber evidence="8">2.7.1.156</ecNumber>
        <ecNumber evidence="9">2.7.7.62</ecNumber>
    </recommendedName>
    <alternativeName>
        <fullName evidence="17">Adenosylcobinamide-phosphate guanylyltransferase</fullName>
    </alternativeName>
</protein>
<comment type="catalytic activity">
    <reaction evidence="1">
        <text>adenosylcob(III)inamide + ATP = adenosylcob(III)inamide phosphate + ADP + H(+)</text>
        <dbReference type="Rhea" id="RHEA:15769"/>
        <dbReference type="ChEBI" id="CHEBI:2480"/>
        <dbReference type="ChEBI" id="CHEBI:15378"/>
        <dbReference type="ChEBI" id="CHEBI:30616"/>
        <dbReference type="ChEBI" id="CHEBI:58502"/>
        <dbReference type="ChEBI" id="CHEBI:456216"/>
        <dbReference type="EC" id="2.7.1.156"/>
    </reaction>
</comment>
<comment type="catalytic activity">
    <reaction evidence="2">
        <text>adenosylcob(III)inamide phosphate + GTP + H(+) = adenosylcob(III)inamide-GDP + diphosphate</text>
        <dbReference type="Rhea" id="RHEA:22712"/>
        <dbReference type="ChEBI" id="CHEBI:15378"/>
        <dbReference type="ChEBI" id="CHEBI:33019"/>
        <dbReference type="ChEBI" id="CHEBI:37565"/>
        <dbReference type="ChEBI" id="CHEBI:58502"/>
        <dbReference type="ChEBI" id="CHEBI:60487"/>
        <dbReference type="EC" id="2.7.7.62"/>
    </reaction>
</comment>
<dbReference type="SUPFAM" id="SSF52540">
    <property type="entry name" value="P-loop containing nucleoside triphosphate hydrolases"/>
    <property type="match status" value="1"/>
</dbReference>
<dbReference type="GO" id="GO:0043752">
    <property type="term" value="F:adenosylcobinamide kinase activity"/>
    <property type="evidence" value="ECO:0007669"/>
    <property type="project" value="UniProtKB-EC"/>
</dbReference>
<keyword evidence="13 20" id="KW-0418">Kinase</keyword>
<evidence type="ECO:0000256" key="13">
    <source>
        <dbReference type="ARBA" id="ARBA00022777"/>
    </source>
</evidence>
<evidence type="ECO:0000256" key="7">
    <source>
        <dbReference type="ARBA" id="ARBA00007490"/>
    </source>
</evidence>
<evidence type="ECO:0000256" key="4">
    <source>
        <dbReference type="ARBA" id="ARBA00003889"/>
    </source>
</evidence>
<evidence type="ECO:0000256" key="15">
    <source>
        <dbReference type="ARBA" id="ARBA00023134"/>
    </source>
</evidence>
<evidence type="ECO:0000256" key="17">
    <source>
        <dbReference type="ARBA" id="ARBA00030571"/>
    </source>
</evidence>
<sequence>MSKVIMLVGGSRSGKSAYAEQIAARLAAQEGQEVYYLATATIWDDEFAQRVKSHQERRPASWHTVEEPRNIDEVLLGYREQPGIYLLDGIGTWVANLMYYDNYPDFSWDLAREKEFFLKVRSLIDSWAAIKGTVILVADEVGLAIVPENEQGRIFRDLNGQTNQYLAQQADELYLLTCGIPLQLK</sequence>
<dbReference type="EMBL" id="CGIH01000050">
    <property type="protein sequence ID" value="CFY06872.1"/>
    <property type="molecule type" value="Genomic_DNA"/>
</dbReference>
<evidence type="ECO:0000313" key="21">
    <source>
        <dbReference type="Proteomes" id="UP000045545"/>
    </source>
</evidence>
<comment type="pathway">
    <text evidence="5">Cofactor biosynthesis; adenosylcobalamin biosynthesis; adenosylcobalamin from cob(II)yrinate a,c-diamide: step 6/7.</text>
</comment>
<evidence type="ECO:0000256" key="8">
    <source>
        <dbReference type="ARBA" id="ARBA00012016"/>
    </source>
</evidence>
<dbReference type="PANTHER" id="PTHR34848">
    <property type="match status" value="1"/>
</dbReference>
<dbReference type="GO" id="GO:0005525">
    <property type="term" value="F:GTP binding"/>
    <property type="evidence" value="ECO:0007669"/>
    <property type="project" value="UniProtKB-KW"/>
</dbReference>
<dbReference type="NCBIfam" id="NF004469">
    <property type="entry name" value="PRK05800.1"/>
    <property type="match status" value="1"/>
</dbReference>
<comment type="pathway">
    <text evidence="6">Cofactor biosynthesis; adenosylcobalamin biosynthesis; adenosylcobalamin from cob(II)yrinate a,c-diamide: step 5/7.</text>
</comment>
<keyword evidence="21" id="KW-1185">Reference proteome</keyword>
<feature type="binding site" evidence="19">
    <location>
        <position position="88"/>
    </location>
    <ligand>
        <name>GTP</name>
        <dbReference type="ChEBI" id="CHEBI:37565"/>
    </ligand>
</feature>
<evidence type="ECO:0000256" key="6">
    <source>
        <dbReference type="ARBA" id="ARBA00005159"/>
    </source>
</evidence>
<dbReference type="PANTHER" id="PTHR34848:SF1">
    <property type="entry name" value="BIFUNCTIONAL ADENOSYLCOBALAMIN BIOSYNTHESIS PROTEIN COBU"/>
    <property type="match status" value="1"/>
</dbReference>
<evidence type="ECO:0000256" key="19">
    <source>
        <dbReference type="PIRSR" id="PIRSR006135-2"/>
    </source>
</evidence>
<dbReference type="Gene3D" id="3.40.50.300">
    <property type="entry name" value="P-loop containing nucleotide triphosphate hydrolases"/>
    <property type="match status" value="1"/>
</dbReference>
<evidence type="ECO:0000313" key="20">
    <source>
        <dbReference type="EMBL" id="CFY06872.1"/>
    </source>
</evidence>
<dbReference type="UniPathway" id="UPA00148">
    <property type="reaction ID" value="UER00236"/>
</dbReference>
<feature type="binding site" evidence="19">
    <location>
        <begin position="9"/>
        <end position="16"/>
    </location>
    <ligand>
        <name>GTP</name>
        <dbReference type="ChEBI" id="CHEBI:37565"/>
    </ligand>
</feature>
<comment type="function">
    <text evidence="4">Catalyzes ATP-dependent phosphorylation of adenosylcobinamide and addition of GMP to adenosylcobinamide phosphate.</text>
</comment>
<dbReference type="GO" id="GO:0008820">
    <property type="term" value="F:cobinamide phosphate guanylyltransferase activity"/>
    <property type="evidence" value="ECO:0007669"/>
    <property type="project" value="UniProtKB-EC"/>
</dbReference>
<keyword evidence="14" id="KW-0067">ATP-binding</keyword>
<dbReference type="RefSeq" id="WP_046499887.1">
    <property type="nucleotide sequence ID" value="NZ_CGIH01000050.1"/>
</dbReference>
<feature type="binding site" evidence="19">
    <location>
        <begin position="38"/>
        <end position="40"/>
    </location>
    <ligand>
        <name>GTP</name>
        <dbReference type="ChEBI" id="CHEBI:37565"/>
    </ligand>
</feature>
<evidence type="ECO:0000256" key="11">
    <source>
        <dbReference type="ARBA" id="ARBA00022679"/>
    </source>
</evidence>
<name>A0A0E4GC17_9FIRM</name>
<comment type="catalytic activity">
    <reaction evidence="3">
        <text>adenosylcob(III)inamide + GTP = adenosylcob(III)inamide phosphate + GDP + H(+)</text>
        <dbReference type="Rhea" id="RHEA:15765"/>
        <dbReference type="ChEBI" id="CHEBI:2480"/>
        <dbReference type="ChEBI" id="CHEBI:15378"/>
        <dbReference type="ChEBI" id="CHEBI:37565"/>
        <dbReference type="ChEBI" id="CHEBI:58189"/>
        <dbReference type="ChEBI" id="CHEBI:58502"/>
        <dbReference type="EC" id="2.7.1.156"/>
    </reaction>
</comment>
<reference evidence="20 21" key="1">
    <citation type="submission" date="2015-03" db="EMBL/GenBank/DDBJ databases">
        <authorList>
            <person name="Murphy D."/>
        </authorList>
    </citation>
    <scope>NUCLEOTIDE SEQUENCE [LARGE SCALE GENOMIC DNA]</scope>
    <source>
        <strain evidence="20 21">OL-4</strain>
    </source>
</reference>
<comment type="similarity">
    <text evidence="7">Belongs to the CobU/CobP family.</text>
</comment>
<accession>A0A0E4GC17</accession>
<dbReference type="InterPro" id="IPR027417">
    <property type="entry name" value="P-loop_NTPase"/>
</dbReference>
<evidence type="ECO:0000256" key="10">
    <source>
        <dbReference type="ARBA" id="ARBA00022573"/>
    </source>
</evidence>